<gene>
    <name evidence="1" type="ORF">S12H4_60931</name>
</gene>
<evidence type="ECO:0000313" key="1">
    <source>
        <dbReference type="EMBL" id="GAJ16969.1"/>
    </source>
</evidence>
<reference evidence="1" key="1">
    <citation type="journal article" date="2014" name="Front. Microbiol.">
        <title>High frequency of phylogenetically diverse reductive dehalogenase-homologous genes in deep subseafloor sedimentary metagenomes.</title>
        <authorList>
            <person name="Kawai M."/>
            <person name="Futagami T."/>
            <person name="Toyoda A."/>
            <person name="Takaki Y."/>
            <person name="Nishi S."/>
            <person name="Hori S."/>
            <person name="Arai W."/>
            <person name="Tsubouchi T."/>
            <person name="Morono Y."/>
            <person name="Uchiyama I."/>
            <person name="Ito T."/>
            <person name="Fujiyama A."/>
            <person name="Inagaki F."/>
            <person name="Takami H."/>
        </authorList>
    </citation>
    <scope>NUCLEOTIDE SEQUENCE</scope>
    <source>
        <strain evidence="1">Expedition CK06-06</strain>
    </source>
</reference>
<protein>
    <submittedName>
        <fullName evidence="1">Uncharacterized protein</fullName>
    </submittedName>
</protein>
<dbReference type="AlphaFoldDB" id="X1UHH5"/>
<comment type="caution">
    <text evidence="1">The sequence shown here is derived from an EMBL/GenBank/DDBJ whole genome shotgun (WGS) entry which is preliminary data.</text>
</comment>
<sequence>HNHTAPFRSDGGAGQNSKLVITGYTSTTWLFSKIGLVSRLGRGGVS</sequence>
<name>X1UHH5_9ZZZZ</name>
<accession>X1UHH5</accession>
<proteinExistence type="predicted"/>
<organism evidence="1">
    <name type="scientific">marine sediment metagenome</name>
    <dbReference type="NCBI Taxonomy" id="412755"/>
    <lineage>
        <taxon>unclassified sequences</taxon>
        <taxon>metagenomes</taxon>
        <taxon>ecological metagenomes</taxon>
    </lineage>
</organism>
<feature type="non-terminal residue" evidence="1">
    <location>
        <position position="1"/>
    </location>
</feature>
<dbReference type="EMBL" id="BARW01040258">
    <property type="protein sequence ID" value="GAJ16969.1"/>
    <property type="molecule type" value="Genomic_DNA"/>
</dbReference>